<dbReference type="AlphaFoldDB" id="A0A9D3UC51"/>
<sequence>MLLTLEGWIAKLEGFVDKMKESLEVVERRTVELDLEKYQLKGQVLDALNGNIEGMRVAFNSTVGRLSEWDDAFELVLTALKEQIEELKEELIVCRATVGKMGFGYNTKPSDGCFKREKSGGDMENFL</sequence>
<accession>A0A9D3UC51</accession>
<name>A0A9D3UC51_9ROSI</name>
<evidence type="ECO:0000313" key="2">
    <source>
        <dbReference type="EMBL" id="KAH1037892.1"/>
    </source>
</evidence>
<organism evidence="2 3">
    <name type="scientific">Gossypium stocksii</name>
    <dbReference type="NCBI Taxonomy" id="47602"/>
    <lineage>
        <taxon>Eukaryota</taxon>
        <taxon>Viridiplantae</taxon>
        <taxon>Streptophyta</taxon>
        <taxon>Embryophyta</taxon>
        <taxon>Tracheophyta</taxon>
        <taxon>Spermatophyta</taxon>
        <taxon>Magnoliopsida</taxon>
        <taxon>eudicotyledons</taxon>
        <taxon>Gunneridae</taxon>
        <taxon>Pentapetalae</taxon>
        <taxon>rosids</taxon>
        <taxon>malvids</taxon>
        <taxon>Malvales</taxon>
        <taxon>Malvaceae</taxon>
        <taxon>Malvoideae</taxon>
        <taxon>Gossypium</taxon>
    </lineage>
</organism>
<proteinExistence type="predicted"/>
<gene>
    <name evidence="2" type="ORF">J1N35_039635</name>
</gene>
<reference evidence="2 3" key="1">
    <citation type="journal article" date="2021" name="Plant Biotechnol. J.">
        <title>Multi-omics assisted identification of the key and species-specific regulatory components of drought-tolerant mechanisms in Gossypium stocksii.</title>
        <authorList>
            <person name="Yu D."/>
            <person name="Ke L."/>
            <person name="Zhang D."/>
            <person name="Wu Y."/>
            <person name="Sun Y."/>
            <person name="Mei J."/>
            <person name="Sun J."/>
            <person name="Sun Y."/>
        </authorList>
    </citation>
    <scope>NUCLEOTIDE SEQUENCE [LARGE SCALE GENOMIC DNA]</scope>
    <source>
        <strain evidence="3">cv. E1</strain>
        <tissue evidence="2">Leaf</tissue>
    </source>
</reference>
<dbReference type="Proteomes" id="UP000828251">
    <property type="component" value="Unassembled WGS sequence"/>
</dbReference>
<dbReference type="EMBL" id="JAIQCV010000012">
    <property type="protein sequence ID" value="KAH1037892.1"/>
    <property type="molecule type" value="Genomic_DNA"/>
</dbReference>
<protein>
    <submittedName>
        <fullName evidence="2">Uncharacterized protein</fullName>
    </submittedName>
</protein>
<comment type="caution">
    <text evidence="2">The sequence shown here is derived from an EMBL/GenBank/DDBJ whole genome shotgun (WGS) entry which is preliminary data.</text>
</comment>
<evidence type="ECO:0000256" key="1">
    <source>
        <dbReference type="SAM" id="Coils"/>
    </source>
</evidence>
<feature type="coiled-coil region" evidence="1">
    <location>
        <begin position="70"/>
        <end position="97"/>
    </location>
</feature>
<keyword evidence="1" id="KW-0175">Coiled coil</keyword>
<keyword evidence="3" id="KW-1185">Reference proteome</keyword>
<evidence type="ECO:0000313" key="3">
    <source>
        <dbReference type="Proteomes" id="UP000828251"/>
    </source>
</evidence>